<accession>A0AAU9VNZ7</accession>
<feature type="domain" description="C3H1-type" evidence="6">
    <location>
        <begin position="185"/>
        <end position="211"/>
    </location>
</feature>
<dbReference type="SUPFAM" id="SSF90229">
    <property type="entry name" value="CCCH zinc finger"/>
    <property type="match status" value="1"/>
</dbReference>
<dbReference type="PANTHER" id="PTHR46582:SF1">
    <property type="entry name" value="ZINC FINGER CCCH DOMAIN-CONTAINING PROTEIN 18"/>
    <property type="match status" value="1"/>
</dbReference>
<evidence type="ECO:0000313" key="7">
    <source>
        <dbReference type="EMBL" id="CAH3031707.1"/>
    </source>
</evidence>
<evidence type="ECO:0000256" key="2">
    <source>
        <dbReference type="ARBA" id="ARBA00022771"/>
    </source>
</evidence>
<feature type="compositionally biased region" description="Basic residues" evidence="5">
    <location>
        <begin position="758"/>
        <end position="775"/>
    </location>
</feature>
<dbReference type="InterPro" id="IPR052647">
    <property type="entry name" value="Zinc_finger_CCCH-type"/>
</dbReference>
<gene>
    <name evidence="7" type="ORF">PMEA_00000481</name>
</gene>
<evidence type="ECO:0000256" key="5">
    <source>
        <dbReference type="SAM" id="MobiDB-lite"/>
    </source>
</evidence>
<feature type="compositionally biased region" description="Polar residues" evidence="5">
    <location>
        <begin position="56"/>
        <end position="80"/>
    </location>
</feature>
<dbReference type="InterPro" id="IPR041367">
    <property type="entry name" value="Znf-CCCH_4"/>
</dbReference>
<dbReference type="Pfam" id="PF18044">
    <property type="entry name" value="zf-CCCH_4"/>
    <property type="match status" value="1"/>
</dbReference>
<feature type="compositionally biased region" description="Acidic residues" evidence="5">
    <location>
        <begin position="86"/>
        <end position="102"/>
    </location>
</feature>
<feature type="compositionally biased region" description="Basic and acidic residues" evidence="5">
    <location>
        <begin position="705"/>
        <end position="728"/>
    </location>
</feature>
<feature type="compositionally biased region" description="Low complexity" evidence="5">
    <location>
        <begin position="550"/>
        <end position="602"/>
    </location>
</feature>
<feature type="compositionally biased region" description="Basic and acidic residues" evidence="5">
    <location>
        <begin position="1"/>
        <end position="17"/>
    </location>
</feature>
<dbReference type="GO" id="GO:0008270">
    <property type="term" value="F:zinc ion binding"/>
    <property type="evidence" value="ECO:0007669"/>
    <property type="project" value="UniProtKB-KW"/>
</dbReference>
<feature type="compositionally biased region" description="Low complexity" evidence="5">
    <location>
        <begin position="620"/>
        <end position="636"/>
    </location>
</feature>
<feature type="compositionally biased region" description="Acidic residues" evidence="5">
    <location>
        <begin position="166"/>
        <end position="178"/>
    </location>
</feature>
<organism evidence="7 8">
    <name type="scientific">Pocillopora meandrina</name>
    <dbReference type="NCBI Taxonomy" id="46732"/>
    <lineage>
        <taxon>Eukaryota</taxon>
        <taxon>Metazoa</taxon>
        <taxon>Cnidaria</taxon>
        <taxon>Anthozoa</taxon>
        <taxon>Hexacorallia</taxon>
        <taxon>Scleractinia</taxon>
        <taxon>Astrocoeniina</taxon>
        <taxon>Pocilloporidae</taxon>
        <taxon>Pocillopora</taxon>
    </lineage>
</organism>
<feature type="region of interest" description="Disordered" evidence="5">
    <location>
        <begin position="54"/>
        <end position="181"/>
    </location>
</feature>
<feature type="compositionally biased region" description="Basic and acidic residues" evidence="5">
    <location>
        <begin position="776"/>
        <end position="803"/>
    </location>
</feature>
<feature type="compositionally biased region" description="Basic residues" evidence="5">
    <location>
        <begin position="603"/>
        <end position="619"/>
    </location>
</feature>
<keyword evidence="1 4" id="KW-0479">Metal-binding</keyword>
<feature type="compositionally biased region" description="Basic and acidic residues" evidence="5">
    <location>
        <begin position="391"/>
        <end position="462"/>
    </location>
</feature>
<evidence type="ECO:0000256" key="3">
    <source>
        <dbReference type="ARBA" id="ARBA00022833"/>
    </source>
</evidence>
<dbReference type="AlphaFoldDB" id="A0AAU9VNZ7"/>
<dbReference type="InterPro" id="IPR036855">
    <property type="entry name" value="Znf_CCCH_sf"/>
</dbReference>
<feature type="region of interest" description="Disordered" evidence="5">
    <location>
        <begin position="1"/>
        <end position="42"/>
    </location>
</feature>
<feature type="compositionally biased region" description="Basic and acidic residues" evidence="5">
    <location>
        <begin position="947"/>
        <end position="957"/>
    </location>
</feature>
<dbReference type="PROSITE" id="PS50103">
    <property type="entry name" value="ZF_C3H1"/>
    <property type="match status" value="1"/>
</dbReference>
<reference evidence="7 8" key="1">
    <citation type="submission" date="2022-05" db="EMBL/GenBank/DDBJ databases">
        <authorList>
            <consortium name="Genoscope - CEA"/>
            <person name="William W."/>
        </authorList>
    </citation>
    <scope>NUCLEOTIDE SEQUENCE [LARGE SCALE GENOMIC DNA]</scope>
</reference>
<feature type="compositionally biased region" description="Basic and acidic residues" evidence="5">
    <location>
        <begin position="107"/>
        <end position="118"/>
    </location>
</feature>
<feature type="compositionally biased region" description="Basic and acidic residues" evidence="5">
    <location>
        <begin position="324"/>
        <end position="376"/>
    </location>
</feature>
<keyword evidence="8" id="KW-1185">Reference proteome</keyword>
<feature type="compositionally biased region" description="Low complexity" evidence="5">
    <location>
        <begin position="822"/>
        <end position="837"/>
    </location>
</feature>
<keyword evidence="2 4" id="KW-0863">Zinc-finger</keyword>
<protein>
    <recommendedName>
        <fullName evidence="6">C3H1-type domain-containing protein</fullName>
    </recommendedName>
</protein>
<dbReference type="PANTHER" id="PTHR46582">
    <property type="entry name" value="ZINC FINGER CCCH DOMAIN-CONTAINING PROTEIN 18"/>
    <property type="match status" value="1"/>
</dbReference>
<feature type="compositionally biased region" description="Basic and acidic residues" evidence="5">
    <location>
        <begin position="147"/>
        <end position="165"/>
    </location>
</feature>
<name>A0AAU9VNZ7_9CNID</name>
<dbReference type="GO" id="GO:0003723">
    <property type="term" value="F:RNA binding"/>
    <property type="evidence" value="ECO:0007669"/>
    <property type="project" value="TreeGrafter"/>
</dbReference>
<keyword evidence="3 4" id="KW-0862">Zinc</keyword>
<feature type="compositionally biased region" description="Basic and acidic residues" evidence="5">
    <location>
        <begin position="637"/>
        <end position="653"/>
    </location>
</feature>
<dbReference type="SMART" id="SM00356">
    <property type="entry name" value="ZnF_C3H1"/>
    <property type="match status" value="1"/>
</dbReference>
<sequence>MDPERSHVSVQNDDNHRSVLPSSSIEEGSCSVAVEVSDSEGKENALVEKVQEIALDSSSSVKTEWTTSRASIHLTTSVHNKTGAMFEEEEEGELDYEEDEGEVPGGQEDKNGLRNDVDDGKEEGEVEDDEQDDEGEEGEILSDDDDKVNAEKKPQDQKDSAKNEADGPEEGEVIDDGDSMGAPVLRTKVCRYFMYGGCTWGNSCRFLHPGHNDKGAYQMLPEPGQYPSPFPKAPAVVPPIHPDAMMIPDQDLSQLGDEVNDNSVQPALEVIPPTKKETAWERGLKRAKEIKKAAQKRKEEDADFKEKRMILGITAEDDEDENDKENTMRRREMMRSRLEKEAIHCEEDDVRYRRGADIVSRWRDKRETSPLQYRDRDRKKKRGFRTPSSSPERDRRNRRRGGEKDKQKEKNKETVKERETEQTRKGTKELEKTSEEKFKKKKDRGKEKETEEEKNDSADKEQTTLALKEQQERTTDEKKNRDEGKKKRTHESSAETEVKTAKDIEKKEETRELDDKDKAKPKALGISSSRLPNDDWIDPWQRTTSPKRQSASSRSSRSRSSSSSSDSSRSSRSRSHSGSESHSTSRSASRSRSRSVSAASSRSRSRSHSGSRSKSRSRSGSRSSGSDRSSSSSSHSPMKEAKTAPNADDDRGAKQASNESSDSESESTKSKSRSPTPVSKSPIKPKASPDKGPRTPPIESSTGRYFKEKRNRYEYGRADRIEKWRETQLRYNNPWDPRRMGGTRPTEDPYRERERGYHSRRGRSPTRRRRSRSPRRRNEDRRRPDELKTRERSSSADSMEHALARPSSPRGTRERGGMRRVSSASSSDSESTDSGSQSEDEQNPPKTRRTAPEQLKQARNVPLTSGNIRYTGHKDIKLTLNKSVTRKDNSEPSKQPAPHSPPARSEASSSSDKPSAFKKRPRDSPSVPDAPAARKEAVSSSMPSAIKPDKQSADPHVESASSGRGNAANTTSRREELLRELKAVEDAIARKRARIE</sequence>
<feature type="compositionally biased region" description="Low complexity" evidence="5">
    <location>
        <begin position="902"/>
        <end position="914"/>
    </location>
</feature>
<feature type="region of interest" description="Disordered" evidence="5">
    <location>
        <begin position="313"/>
        <end position="975"/>
    </location>
</feature>
<dbReference type="Gene3D" id="4.10.1000.10">
    <property type="entry name" value="Zinc finger, CCCH-type"/>
    <property type="match status" value="1"/>
</dbReference>
<dbReference type="InterPro" id="IPR000571">
    <property type="entry name" value="Znf_CCCH"/>
</dbReference>
<proteinExistence type="predicted"/>
<feature type="compositionally biased region" description="Low complexity" evidence="5">
    <location>
        <begin position="673"/>
        <end position="682"/>
    </location>
</feature>
<dbReference type="EMBL" id="CALNXJ010000001">
    <property type="protein sequence ID" value="CAH3031707.1"/>
    <property type="molecule type" value="Genomic_DNA"/>
</dbReference>
<feature type="compositionally biased region" description="Basic and acidic residues" evidence="5">
    <location>
        <begin position="469"/>
        <end position="520"/>
    </location>
</feature>
<dbReference type="Proteomes" id="UP001159428">
    <property type="component" value="Unassembled WGS sequence"/>
</dbReference>
<evidence type="ECO:0000256" key="1">
    <source>
        <dbReference type="ARBA" id="ARBA00022723"/>
    </source>
</evidence>
<feature type="zinc finger region" description="C3H1-type" evidence="4">
    <location>
        <begin position="185"/>
        <end position="211"/>
    </location>
</feature>
<evidence type="ECO:0000259" key="6">
    <source>
        <dbReference type="PROSITE" id="PS50103"/>
    </source>
</evidence>
<evidence type="ECO:0000313" key="8">
    <source>
        <dbReference type="Proteomes" id="UP001159428"/>
    </source>
</evidence>
<feature type="compositionally biased region" description="Basic and acidic residues" evidence="5">
    <location>
        <begin position="745"/>
        <end position="757"/>
    </location>
</feature>
<comment type="caution">
    <text evidence="7">The sequence shown here is derived from an EMBL/GenBank/DDBJ whole genome shotgun (WGS) entry which is preliminary data.</text>
</comment>
<evidence type="ECO:0000256" key="4">
    <source>
        <dbReference type="PROSITE-ProRule" id="PRU00723"/>
    </source>
</evidence>
<feature type="compositionally biased region" description="Acidic residues" evidence="5">
    <location>
        <begin position="119"/>
        <end position="146"/>
    </location>
</feature>
<feature type="compositionally biased region" description="Polar residues" evidence="5">
    <location>
        <begin position="959"/>
        <end position="971"/>
    </location>
</feature>
<dbReference type="GO" id="GO:0071011">
    <property type="term" value="C:precatalytic spliceosome"/>
    <property type="evidence" value="ECO:0007669"/>
    <property type="project" value="TreeGrafter"/>
</dbReference>